<keyword evidence="1" id="KW-0479">Metal-binding</keyword>
<name>A0ABD0T002_LOXSC</name>
<dbReference type="InterPro" id="IPR001214">
    <property type="entry name" value="SET_dom"/>
</dbReference>
<keyword evidence="4" id="KW-0862">Zinc</keyword>
<keyword evidence="2" id="KW-0677">Repeat</keyword>
<dbReference type="GO" id="GO:0008757">
    <property type="term" value="F:S-adenosylmethionine-dependent methyltransferase activity"/>
    <property type="evidence" value="ECO:0007669"/>
    <property type="project" value="UniProtKB-ARBA"/>
</dbReference>
<dbReference type="PANTHER" id="PTHR24379:SF127">
    <property type="entry name" value="BLOODY FINGERS-RELATED"/>
    <property type="match status" value="1"/>
</dbReference>
<feature type="compositionally biased region" description="Polar residues" evidence="6">
    <location>
        <begin position="442"/>
        <end position="452"/>
    </location>
</feature>
<dbReference type="GO" id="GO:0008170">
    <property type="term" value="F:N-methyltransferase activity"/>
    <property type="evidence" value="ECO:0007669"/>
    <property type="project" value="UniProtKB-ARBA"/>
</dbReference>
<dbReference type="GO" id="GO:0006355">
    <property type="term" value="P:regulation of DNA-templated transcription"/>
    <property type="evidence" value="ECO:0007669"/>
    <property type="project" value="UniProtKB-ARBA"/>
</dbReference>
<feature type="compositionally biased region" description="Basic and acidic residues" evidence="6">
    <location>
        <begin position="472"/>
        <end position="485"/>
    </location>
</feature>
<proteinExistence type="predicted"/>
<evidence type="ECO:0000256" key="6">
    <source>
        <dbReference type="SAM" id="MobiDB-lite"/>
    </source>
</evidence>
<evidence type="ECO:0000259" key="7">
    <source>
        <dbReference type="PROSITE" id="PS50157"/>
    </source>
</evidence>
<evidence type="ECO:0000256" key="5">
    <source>
        <dbReference type="PROSITE-ProRule" id="PRU00042"/>
    </source>
</evidence>
<evidence type="ECO:0000313" key="9">
    <source>
        <dbReference type="Proteomes" id="UP001549921"/>
    </source>
</evidence>
<evidence type="ECO:0000256" key="2">
    <source>
        <dbReference type="ARBA" id="ARBA00022737"/>
    </source>
</evidence>
<dbReference type="InterPro" id="IPR046341">
    <property type="entry name" value="SET_dom_sf"/>
</dbReference>
<dbReference type="AlphaFoldDB" id="A0ABD0T002"/>
<evidence type="ECO:0000256" key="3">
    <source>
        <dbReference type="ARBA" id="ARBA00022771"/>
    </source>
</evidence>
<comment type="caution">
    <text evidence="8">The sequence shown here is derived from an EMBL/GenBank/DDBJ whole genome shotgun (WGS) entry which is preliminary data.</text>
</comment>
<feature type="domain" description="C2H2-type" evidence="7">
    <location>
        <begin position="356"/>
        <end position="383"/>
    </location>
</feature>
<dbReference type="Gene3D" id="2.170.270.10">
    <property type="entry name" value="SET domain"/>
    <property type="match status" value="1"/>
</dbReference>
<feature type="region of interest" description="Disordered" evidence="6">
    <location>
        <begin position="437"/>
        <end position="458"/>
    </location>
</feature>
<protein>
    <recommendedName>
        <fullName evidence="7">C2H2-type domain-containing protein</fullName>
    </recommendedName>
</protein>
<gene>
    <name evidence="8" type="ORF">ABMA28_002160</name>
</gene>
<organism evidence="8 9">
    <name type="scientific">Loxostege sticticalis</name>
    <name type="common">Beet webworm moth</name>
    <dbReference type="NCBI Taxonomy" id="481309"/>
    <lineage>
        <taxon>Eukaryota</taxon>
        <taxon>Metazoa</taxon>
        <taxon>Ecdysozoa</taxon>
        <taxon>Arthropoda</taxon>
        <taxon>Hexapoda</taxon>
        <taxon>Insecta</taxon>
        <taxon>Pterygota</taxon>
        <taxon>Neoptera</taxon>
        <taxon>Endopterygota</taxon>
        <taxon>Lepidoptera</taxon>
        <taxon>Glossata</taxon>
        <taxon>Ditrysia</taxon>
        <taxon>Pyraloidea</taxon>
        <taxon>Crambidae</taxon>
        <taxon>Pyraustinae</taxon>
        <taxon>Loxostege</taxon>
    </lineage>
</organism>
<dbReference type="PROSITE" id="PS00028">
    <property type="entry name" value="ZINC_FINGER_C2H2_1"/>
    <property type="match status" value="5"/>
</dbReference>
<accession>A0ABD0T002</accession>
<dbReference type="GO" id="GO:0008276">
    <property type="term" value="F:protein methyltransferase activity"/>
    <property type="evidence" value="ECO:0007669"/>
    <property type="project" value="UniProtKB-ARBA"/>
</dbReference>
<dbReference type="SMART" id="SM00355">
    <property type="entry name" value="ZnF_C2H2"/>
    <property type="match status" value="8"/>
</dbReference>
<feature type="domain" description="C2H2-type" evidence="7">
    <location>
        <begin position="565"/>
        <end position="588"/>
    </location>
</feature>
<feature type="domain" description="C2H2-type" evidence="7">
    <location>
        <begin position="743"/>
        <end position="771"/>
    </location>
</feature>
<dbReference type="Proteomes" id="UP001549921">
    <property type="component" value="Unassembled WGS sequence"/>
</dbReference>
<evidence type="ECO:0000256" key="1">
    <source>
        <dbReference type="ARBA" id="ARBA00022723"/>
    </source>
</evidence>
<feature type="region of interest" description="Disordered" evidence="6">
    <location>
        <begin position="472"/>
        <end position="492"/>
    </location>
</feature>
<dbReference type="PANTHER" id="PTHR24379">
    <property type="entry name" value="KRAB AND ZINC FINGER DOMAIN-CONTAINING"/>
    <property type="match status" value="1"/>
</dbReference>
<evidence type="ECO:0000313" key="8">
    <source>
        <dbReference type="EMBL" id="KAL0831328.1"/>
    </source>
</evidence>
<dbReference type="GO" id="GO:0008270">
    <property type="term" value="F:zinc ion binding"/>
    <property type="evidence" value="ECO:0007669"/>
    <property type="project" value="UniProtKB-KW"/>
</dbReference>
<dbReference type="Gene3D" id="3.30.40.10">
    <property type="entry name" value="Zinc/RING finger domain, C3HC4 (zinc finger)"/>
    <property type="match status" value="1"/>
</dbReference>
<dbReference type="InterPro" id="IPR013087">
    <property type="entry name" value="Znf_C2H2_type"/>
</dbReference>
<feature type="region of interest" description="Disordered" evidence="6">
    <location>
        <begin position="762"/>
        <end position="795"/>
    </location>
</feature>
<sequence length="795" mass="90713">MSAQNIFNPNDFDAIETSPQMYYLQVEGQNIVDSPVDSQAIPLNMLLNSNNEHFLLPVMRGRQQSEQLCVYVEPTDLIDDQTLLNYISNQRYLPTNGNVNSLPATVESSSSSHILTNNSLLLTPSTSGKTSTVINTQDVVKSSKLPEKETKGKLSKNKVRGYVHFADRVVPPRAVAVLPAALQMRRGRVLPKRPLPERVRFGPVQGIVKNVLRSEARDMICDAVTSTTPIFLLKSGDTVKYIDVSDTDKSNWFSLLPLGTQSTANVWLYEEDNKLYGLTVQSVTPQTPLTLGYSKQYAQDHELPPGLPVLDLAQDLPELPRRWWCYECHRALPTASQLQLHVDIYHKEKITSMRRYRCRHCTRTFGRRFTLKRHIARYCCKKPEKTENLNKTITTPDIALNTSLNVEDNRLPSDESLQNYTNGLDFSTNLFDTDRMPGLDISGSSRSETEFNSYGIPYKDDTDLELGKLANDLDKTGNEDQDKRPPSTPNEPLTILISCPYCKQTIVREKKREHLRECSGKRFDCECGVTYDSAEKLAQHIHSVHLDKTTQTEQSESDQSKGWDYKCEKCQHTFKRRGMFVNHMWRVHKAATVIPLQRRVRHYPCGACPKLYRTAAKRDTHRAHHHPGTVAQHVSIRYMHVHPLQRRVRHYPCGACPKLYRTAAKRDTHRAHHHPGTVAQHVSIRYMHVHPLQRRVRHYPCGACPKLYRTAAKRDTHRAHHHPGADLIRGQAIESGRRACEPAACEACPRQYATRAKLLQHVRQHHPHLAPPLQRHPKTKPHLQDHQKVSTKAAP</sequence>
<dbReference type="Pfam" id="PF21549">
    <property type="entry name" value="PRDM2_PR"/>
    <property type="match status" value="1"/>
</dbReference>
<dbReference type="PROSITE" id="PS50157">
    <property type="entry name" value="ZINC_FINGER_C2H2_2"/>
    <property type="match status" value="3"/>
</dbReference>
<reference evidence="8 9" key="1">
    <citation type="submission" date="2024-06" db="EMBL/GenBank/DDBJ databases">
        <title>A chromosome-level genome assembly of beet webworm, Loxostege sticticalis.</title>
        <authorList>
            <person name="Zhang Y."/>
        </authorList>
    </citation>
    <scope>NUCLEOTIDE SEQUENCE [LARGE SCALE GENOMIC DNA]</scope>
    <source>
        <strain evidence="8">AQ028</strain>
        <tissue evidence="8">Male pupae</tissue>
    </source>
</reference>
<dbReference type="Gene3D" id="3.30.160.60">
    <property type="entry name" value="Classic Zinc Finger"/>
    <property type="match status" value="3"/>
</dbReference>
<dbReference type="EMBL" id="JBEDNZ010000012">
    <property type="protein sequence ID" value="KAL0831328.1"/>
    <property type="molecule type" value="Genomic_DNA"/>
</dbReference>
<keyword evidence="3 5" id="KW-0863">Zinc-finger</keyword>
<dbReference type="InterPro" id="IPR013083">
    <property type="entry name" value="Znf_RING/FYVE/PHD"/>
</dbReference>
<evidence type="ECO:0000256" key="4">
    <source>
        <dbReference type="ARBA" id="ARBA00022833"/>
    </source>
</evidence>